<gene>
    <name evidence="1" type="ORF">AVEN_267350_1</name>
</gene>
<dbReference type="Proteomes" id="UP000499080">
    <property type="component" value="Unassembled WGS sequence"/>
</dbReference>
<dbReference type="EMBL" id="BGPR01006561">
    <property type="protein sequence ID" value="GBN20062.1"/>
    <property type="molecule type" value="Genomic_DNA"/>
</dbReference>
<name>A0A4Y2M005_ARAVE</name>
<accession>A0A4Y2M005</accession>
<protein>
    <recommendedName>
        <fullName evidence="3">Tc1-like transposase DDE domain-containing protein</fullName>
    </recommendedName>
</protein>
<evidence type="ECO:0008006" key="3">
    <source>
        <dbReference type="Google" id="ProtNLM"/>
    </source>
</evidence>
<proteinExistence type="predicted"/>
<comment type="caution">
    <text evidence="1">The sequence shown here is derived from an EMBL/GenBank/DDBJ whole genome shotgun (WGS) entry which is preliminary data.</text>
</comment>
<reference evidence="1 2" key="1">
    <citation type="journal article" date="2019" name="Sci. Rep.">
        <title>Orb-weaving spider Araneus ventricosus genome elucidates the spidroin gene catalogue.</title>
        <authorList>
            <person name="Kono N."/>
            <person name="Nakamura H."/>
            <person name="Ohtoshi R."/>
            <person name="Moran D.A.P."/>
            <person name="Shinohara A."/>
            <person name="Yoshida Y."/>
            <person name="Fujiwara M."/>
            <person name="Mori M."/>
            <person name="Tomita M."/>
            <person name="Arakawa K."/>
        </authorList>
    </citation>
    <scope>NUCLEOTIDE SEQUENCE [LARGE SCALE GENOMIC DNA]</scope>
</reference>
<evidence type="ECO:0000313" key="1">
    <source>
        <dbReference type="EMBL" id="GBN20062.1"/>
    </source>
</evidence>
<dbReference type="InterPro" id="IPR036397">
    <property type="entry name" value="RNaseH_sf"/>
</dbReference>
<dbReference type="AlphaFoldDB" id="A0A4Y2M005"/>
<dbReference type="Gene3D" id="3.30.420.10">
    <property type="entry name" value="Ribonuclease H-like superfamily/Ribonuclease H"/>
    <property type="match status" value="1"/>
</dbReference>
<organism evidence="1 2">
    <name type="scientific">Araneus ventricosus</name>
    <name type="common">Orbweaver spider</name>
    <name type="synonym">Epeira ventricosa</name>
    <dbReference type="NCBI Taxonomy" id="182803"/>
    <lineage>
        <taxon>Eukaryota</taxon>
        <taxon>Metazoa</taxon>
        <taxon>Ecdysozoa</taxon>
        <taxon>Arthropoda</taxon>
        <taxon>Chelicerata</taxon>
        <taxon>Arachnida</taxon>
        <taxon>Araneae</taxon>
        <taxon>Araneomorphae</taxon>
        <taxon>Entelegynae</taxon>
        <taxon>Araneoidea</taxon>
        <taxon>Araneidae</taxon>
        <taxon>Araneus</taxon>
    </lineage>
</organism>
<evidence type="ECO:0000313" key="2">
    <source>
        <dbReference type="Proteomes" id="UP000499080"/>
    </source>
</evidence>
<dbReference type="OrthoDB" id="4843387at2759"/>
<keyword evidence="2" id="KW-1185">Reference proteome</keyword>
<sequence length="115" mass="13152">MRQPGSSGKDGQPLRRAPMTDICRYAHEGIEPQLRLNSDPPLLQPPEGYRDGILDAYVHPYSGAIGDDILLQDDNSRPHRARIVDDYLQQETIQRMEWPARLPDLNPNEHVWDAL</sequence>
<dbReference type="GO" id="GO:0003676">
    <property type="term" value="F:nucleic acid binding"/>
    <property type="evidence" value="ECO:0007669"/>
    <property type="project" value="InterPro"/>
</dbReference>